<dbReference type="AlphaFoldDB" id="A0A383WHZ3"/>
<dbReference type="Proteomes" id="UP000256970">
    <property type="component" value="Unassembled WGS sequence"/>
</dbReference>
<proteinExistence type="predicted"/>
<feature type="region of interest" description="Disordered" evidence="1">
    <location>
        <begin position="22"/>
        <end position="59"/>
    </location>
</feature>
<feature type="compositionally biased region" description="Low complexity" evidence="1">
    <location>
        <begin position="166"/>
        <end position="178"/>
    </location>
</feature>
<protein>
    <submittedName>
        <fullName evidence="2">Uncharacterized protein</fullName>
    </submittedName>
</protein>
<dbReference type="EMBL" id="FNXT01001256">
    <property type="protein sequence ID" value="SZX76376.1"/>
    <property type="molecule type" value="Genomic_DNA"/>
</dbReference>
<organism evidence="2 3">
    <name type="scientific">Tetradesmus obliquus</name>
    <name type="common">Green alga</name>
    <name type="synonym">Acutodesmus obliquus</name>
    <dbReference type="NCBI Taxonomy" id="3088"/>
    <lineage>
        <taxon>Eukaryota</taxon>
        <taxon>Viridiplantae</taxon>
        <taxon>Chlorophyta</taxon>
        <taxon>core chlorophytes</taxon>
        <taxon>Chlorophyceae</taxon>
        <taxon>CS clade</taxon>
        <taxon>Sphaeropleales</taxon>
        <taxon>Scenedesmaceae</taxon>
        <taxon>Tetradesmus</taxon>
    </lineage>
</organism>
<keyword evidence="3" id="KW-1185">Reference proteome</keyword>
<gene>
    <name evidence="2" type="ORF">BQ4739_LOCUS16764</name>
</gene>
<evidence type="ECO:0000313" key="2">
    <source>
        <dbReference type="EMBL" id="SZX76376.1"/>
    </source>
</evidence>
<feature type="region of interest" description="Disordered" evidence="1">
    <location>
        <begin position="163"/>
        <end position="216"/>
    </location>
</feature>
<accession>A0A383WHZ3</accession>
<sequence>MAAAAARLQIAAAGSYVVHLPHMGRQGDPSPSSAQEPALAPAEGAMPAQPDHQIDQQPGGVCSKAAAAAAATTLDAYFDSIDKAGKLDTPQEDISAALELGFAKAVAAGGLQATASSMASVAVQLAGLLRVPASDCGGSPAVAPVAMAGSAVESTWLQQAAQEGPSASLRSTLSRAATDATTGRTSKVPQLWLQQQQAYSRSPSSSQPGSPPSASAAAAAAQQSCCSSLLVLGSAGSAVEGIMKISSPRSSRFACPGSILQAPLPAVADADATASNASLRGRPVVGATGSYIPNGQPGKTVGLFGALPAIGSPRGVGYRQAGGLYGGSTSSCGAGAAYLKRTARVLAQEQAEPGPGIIMAPWKDQQHVKAAAAVAAAAGLNSGQRWLEQIAAESAAEPLSTCACAEVTLVPPVVAPGTATSMTVLKLLHSPMMIKINLNWLRLEWGVAVTACVQPDPQGTAGFAL</sequence>
<reference evidence="2 3" key="1">
    <citation type="submission" date="2016-10" db="EMBL/GenBank/DDBJ databases">
        <authorList>
            <person name="Cai Z."/>
        </authorList>
    </citation>
    <scope>NUCLEOTIDE SEQUENCE [LARGE SCALE GENOMIC DNA]</scope>
</reference>
<evidence type="ECO:0000256" key="1">
    <source>
        <dbReference type="SAM" id="MobiDB-lite"/>
    </source>
</evidence>
<feature type="compositionally biased region" description="Low complexity" evidence="1">
    <location>
        <begin position="194"/>
        <end position="216"/>
    </location>
</feature>
<evidence type="ECO:0000313" key="3">
    <source>
        <dbReference type="Proteomes" id="UP000256970"/>
    </source>
</evidence>
<name>A0A383WHZ3_TETOB</name>
<feature type="compositionally biased region" description="Polar residues" evidence="1">
    <location>
        <begin position="179"/>
        <end position="188"/>
    </location>
</feature>